<protein>
    <submittedName>
        <fullName evidence="3">Cytochrome P450</fullName>
    </submittedName>
</protein>
<accession>A0ABQ6AEE4</accession>
<dbReference type="PANTHER" id="PTHR46696:SF6">
    <property type="entry name" value="P450, PUTATIVE (EUROFUNG)-RELATED"/>
    <property type="match status" value="1"/>
</dbReference>
<keyword evidence="2" id="KW-0408">Iron</keyword>
<keyword evidence="4" id="KW-1185">Reference proteome</keyword>
<dbReference type="EMBL" id="BSOS01000089">
    <property type="protein sequence ID" value="GLR68420.1"/>
    <property type="molecule type" value="Genomic_DNA"/>
</dbReference>
<dbReference type="InterPro" id="IPR002397">
    <property type="entry name" value="Cyt_P450_B"/>
</dbReference>
<evidence type="ECO:0000313" key="3">
    <source>
        <dbReference type="EMBL" id="GLR68420.1"/>
    </source>
</evidence>
<comment type="caution">
    <text evidence="3">The sequence shown here is derived from an EMBL/GenBank/DDBJ whole genome shotgun (WGS) entry which is preliminary data.</text>
</comment>
<evidence type="ECO:0000313" key="4">
    <source>
        <dbReference type="Proteomes" id="UP001156641"/>
    </source>
</evidence>
<evidence type="ECO:0000256" key="2">
    <source>
        <dbReference type="RuleBase" id="RU000461"/>
    </source>
</evidence>
<dbReference type="SUPFAM" id="SSF48264">
    <property type="entry name" value="Cytochrome P450"/>
    <property type="match status" value="1"/>
</dbReference>
<name>A0ABQ6AEE4_9PROT</name>
<dbReference type="PRINTS" id="PR00385">
    <property type="entry name" value="P450"/>
</dbReference>
<organism evidence="3 4">
    <name type="scientific">Acidocella aquatica</name>
    <dbReference type="NCBI Taxonomy" id="1922313"/>
    <lineage>
        <taxon>Bacteria</taxon>
        <taxon>Pseudomonadati</taxon>
        <taxon>Pseudomonadota</taxon>
        <taxon>Alphaproteobacteria</taxon>
        <taxon>Acetobacterales</taxon>
        <taxon>Acidocellaceae</taxon>
        <taxon>Acidocella</taxon>
    </lineage>
</organism>
<keyword evidence="2" id="KW-0349">Heme</keyword>
<dbReference type="InterPro" id="IPR001128">
    <property type="entry name" value="Cyt_P450"/>
</dbReference>
<proteinExistence type="inferred from homology"/>
<comment type="similarity">
    <text evidence="1 2">Belongs to the cytochrome P450 family.</text>
</comment>
<gene>
    <name evidence="3" type="ORF">GCM10010909_31010</name>
</gene>
<sequence length="404" mass="45125">MAMSAAEKTELAPIPGHVPLERVYDFDYIYDARLLENPHERMKSLHKEAPPLFYSPRYGGHWVVTGKEELRQVACDPELFTSVTRGIPAMAEQPVLIPLTFDPPRHTQYRAPLNAKFTAKGVAPLEGAVRAMAAGLIDAVAAQGYCEFMNDVAEPLPPTLFFNIAGMPTDRLKEFRQLAEDATAAPDPCVRMTSIKKIAAILKETVDARMAEPRDDLISEMVTKDFGGQRLTPDEILNYAVLLFLGGLETVVNALCFTARYLALHPALQAELRADPTRIPLVMEEMLRLHGIAMAVRRATRDTELDGVAIQKDDMFMLMVPAVNYDPVAFENAESMCPGRKEALATFNMGPHRCIGANLARLEMRVFFEEWLKRIPEFRLDQARPPKFFGGLNLAVRSLNLVWG</sequence>
<dbReference type="PRINTS" id="PR00359">
    <property type="entry name" value="BP450"/>
</dbReference>
<keyword evidence="2" id="KW-0503">Monooxygenase</keyword>
<dbReference type="InterPro" id="IPR017972">
    <property type="entry name" value="Cyt_P450_CS"/>
</dbReference>
<reference evidence="4" key="1">
    <citation type="journal article" date="2019" name="Int. J. Syst. Evol. Microbiol.">
        <title>The Global Catalogue of Microorganisms (GCM) 10K type strain sequencing project: providing services to taxonomists for standard genome sequencing and annotation.</title>
        <authorList>
            <consortium name="The Broad Institute Genomics Platform"/>
            <consortium name="The Broad Institute Genome Sequencing Center for Infectious Disease"/>
            <person name="Wu L."/>
            <person name="Ma J."/>
        </authorList>
    </citation>
    <scope>NUCLEOTIDE SEQUENCE [LARGE SCALE GENOMIC DNA]</scope>
    <source>
        <strain evidence="4">NBRC 112502</strain>
    </source>
</reference>
<keyword evidence="2" id="KW-0560">Oxidoreductase</keyword>
<dbReference type="PANTHER" id="PTHR46696">
    <property type="entry name" value="P450, PUTATIVE (EUROFUNG)-RELATED"/>
    <property type="match status" value="1"/>
</dbReference>
<keyword evidence="2" id="KW-0479">Metal-binding</keyword>
<dbReference type="PROSITE" id="PS00086">
    <property type="entry name" value="CYTOCHROME_P450"/>
    <property type="match status" value="1"/>
</dbReference>
<dbReference type="Pfam" id="PF00067">
    <property type="entry name" value="p450"/>
    <property type="match status" value="1"/>
</dbReference>
<dbReference type="Proteomes" id="UP001156641">
    <property type="component" value="Unassembled WGS sequence"/>
</dbReference>
<dbReference type="Gene3D" id="1.10.630.10">
    <property type="entry name" value="Cytochrome P450"/>
    <property type="match status" value="1"/>
</dbReference>
<dbReference type="InterPro" id="IPR036396">
    <property type="entry name" value="Cyt_P450_sf"/>
</dbReference>
<evidence type="ECO:0000256" key="1">
    <source>
        <dbReference type="ARBA" id="ARBA00010617"/>
    </source>
</evidence>